<dbReference type="InterPro" id="IPR002110">
    <property type="entry name" value="Ankyrin_rpt"/>
</dbReference>
<name>A0A8D8ESL5_CULPI</name>
<proteinExistence type="predicted"/>
<feature type="repeat" description="ANK" evidence="1">
    <location>
        <begin position="182"/>
        <end position="214"/>
    </location>
</feature>
<evidence type="ECO:0000313" key="3">
    <source>
        <dbReference type="EMBL" id="CAG6444705.1"/>
    </source>
</evidence>
<dbReference type="InterPro" id="IPR036770">
    <property type="entry name" value="Ankyrin_rpt-contain_sf"/>
</dbReference>
<feature type="repeat" description="ANK" evidence="1">
    <location>
        <begin position="150"/>
        <end position="182"/>
    </location>
</feature>
<evidence type="ECO:0000256" key="1">
    <source>
        <dbReference type="PROSITE-ProRule" id="PRU00023"/>
    </source>
</evidence>
<dbReference type="PANTHER" id="PTHR24157">
    <property type="entry name" value="ANKYRIN REPEAT, SAM AND BASIC LEUCINE ZIPPER DOMAIN-CONTAINING PROTEIN 1"/>
    <property type="match status" value="1"/>
</dbReference>
<dbReference type="Pfam" id="PF12796">
    <property type="entry name" value="Ank_2"/>
    <property type="match status" value="1"/>
</dbReference>
<dbReference type="EMBL" id="HBUE01003448">
    <property type="protein sequence ID" value="CAG6444705.1"/>
    <property type="molecule type" value="Transcribed_RNA"/>
</dbReference>
<dbReference type="SUPFAM" id="SSF48403">
    <property type="entry name" value="Ankyrin repeat"/>
    <property type="match status" value="1"/>
</dbReference>
<dbReference type="CDD" id="cd09487">
    <property type="entry name" value="SAM_superfamily"/>
    <property type="match status" value="1"/>
</dbReference>
<dbReference type="SUPFAM" id="SSF47769">
    <property type="entry name" value="SAM/Pointed domain"/>
    <property type="match status" value="1"/>
</dbReference>
<dbReference type="AlphaFoldDB" id="A0A8D8ESL5"/>
<sequence length="461" mass="52892">MFRPAGYSDSDSYSDSEYDFCYGRDKSERKPAPNTHWLAQPAREDHHDALYRAILEGNLAEVQRLLELDRTLELACLRTGWPSLLVASSEARPEIVSYLLEVRGIDVNETWDLKTALMVACDSMVDEERVLETVKLLLEFGAVINCKDRQGKTPLMFAATRGHTEVVRLLVDQASLEATDNDGLTALFHGVNSKNVEIVEMLLKAGSATDIINRRGFTPRQEAEFEGYADIVALFPVENHFNIPFKYMSYARYQDIVQGECEADRPGYYPEIGLLLYGMYSEQHLERFAKENIDLARFLTLDDDQLKELGFTLPFERKKILYGLLKFHRRAWSKRSMCKFSKDRQLDSFDLLETVCAHLKQVTVMQASLIFVAKMMPPAEIKNKLTPQIRDCLRKAAELRQAVDEFSEETKRIHALTAPRPVMHIDGKREAQLKGRWLVKMVKFSLLSGVVSFMVYRRLKN</sequence>
<dbReference type="SMART" id="SM00248">
    <property type="entry name" value="ANK"/>
    <property type="match status" value="5"/>
</dbReference>
<feature type="domain" description="SAM" evidence="2">
    <location>
        <begin position="279"/>
        <end position="325"/>
    </location>
</feature>
<dbReference type="PANTHER" id="PTHR24157:SF3">
    <property type="entry name" value="ANKYRIN REPEAT, SAM AND BASIC LEUCINE ZIPPER DOMAIN-CONTAINING PROTEIN 1"/>
    <property type="match status" value="1"/>
</dbReference>
<reference evidence="3" key="1">
    <citation type="submission" date="2021-05" db="EMBL/GenBank/DDBJ databases">
        <authorList>
            <person name="Alioto T."/>
            <person name="Alioto T."/>
            <person name="Gomez Garrido J."/>
        </authorList>
    </citation>
    <scope>NUCLEOTIDE SEQUENCE</scope>
</reference>
<organism evidence="3">
    <name type="scientific">Culex pipiens</name>
    <name type="common">House mosquito</name>
    <dbReference type="NCBI Taxonomy" id="7175"/>
    <lineage>
        <taxon>Eukaryota</taxon>
        <taxon>Metazoa</taxon>
        <taxon>Ecdysozoa</taxon>
        <taxon>Arthropoda</taxon>
        <taxon>Hexapoda</taxon>
        <taxon>Insecta</taxon>
        <taxon>Pterygota</taxon>
        <taxon>Neoptera</taxon>
        <taxon>Endopterygota</taxon>
        <taxon>Diptera</taxon>
        <taxon>Nematocera</taxon>
        <taxon>Culicoidea</taxon>
        <taxon>Culicidae</taxon>
        <taxon>Culicinae</taxon>
        <taxon>Culicini</taxon>
        <taxon>Culex</taxon>
        <taxon>Culex</taxon>
    </lineage>
</organism>
<protein>
    <submittedName>
        <fullName evidence="3">Ankyrin repeat, SAM and basic leucine zipper domain-containing protein 1</fullName>
    </submittedName>
</protein>
<dbReference type="PROSITE" id="PS50297">
    <property type="entry name" value="ANK_REP_REGION"/>
    <property type="match status" value="1"/>
</dbReference>
<dbReference type="GO" id="GO:0071546">
    <property type="term" value="C:pi-body"/>
    <property type="evidence" value="ECO:0007669"/>
    <property type="project" value="TreeGrafter"/>
</dbReference>
<dbReference type="Gene3D" id="1.10.150.50">
    <property type="entry name" value="Transcription Factor, Ets-1"/>
    <property type="match status" value="1"/>
</dbReference>
<dbReference type="InterPro" id="IPR001660">
    <property type="entry name" value="SAM"/>
</dbReference>
<evidence type="ECO:0000259" key="2">
    <source>
        <dbReference type="Pfam" id="PF00536"/>
    </source>
</evidence>
<accession>A0A8D8ESL5</accession>
<dbReference type="Gene3D" id="1.25.40.20">
    <property type="entry name" value="Ankyrin repeat-containing domain"/>
    <property type="match status" value="1"/>
</dbReference>
<dbReference type="PROSITE" id="PS50088">
    <property type="entry name" value="ANK_REPEAT"/>
    <property type="match status" value="2"/>
</dbReference>
<dbReference type="PRINTS" id="PR01415">
    <property type="entry name" value="ANKYRIN"/>
</dbReference>
<dbReference type="InterPro" id="IPR013761">
    <property type="entry name" value="SAM/pointed_sf"/>
</dbReference>
<dbReference type="Pfam" id="PF00536">
    <property type="entry name" value="SAM_1"/>
    <property type="match status" value="1"/>
</dbReference>
<keyword evidence="1" id="KW-0040">ANK repeat</keyword>